<evidence type="ECO:0000313" key="4">
    <source>
        <dbReference type="Proteomes" id="UP000502823"/>
    </source>
</evidence>
<keyword evidence="4" id="KW-1185">Reference proteome</keyword>
<dbReference type="OrthoDB" id="67700at2759"/>
<sequence length="443" mass="50768">MVFQLSPWGQVLYMAIGALALVVTLLIVACFVGPGCWGYEWIHREEQERRRRRQGNCIAEDALKLSDYGYRWKRDPVPSYTSYDTVSSTGSLIGRTPHHRDSAYSSMSEATDNRSVLSMKVRDRLLSLRTNCIRVLPERDDRGQLWCRLQRQRWSRCTDDEPPDVTVGPLLQDVKSLPPREYSGGLEPYVVLQVLRTTWPLHRRAGPPLHQLRTRTLRHSYNPFFDQTFVLDVRRSELKEWCLKLTAYDQDKYCNATQLCEANLALRDVKNLTTTTEALTVSCNLTRSNREAGDLLFGMSYLPTAQRLTVSVVRARNLKYLEVADSVANFNPYVRVIQLHGSTGRAIKRKKTTFKQGTECPEFNEILTFDLYPNQLDTTTFLLLLCSKTLGEESIGQTGRKIKDRCLGKVALGSHVAGKEERDHWLTVIQNPRRVVSAWHTVK</sequence>
<dbReference type="GO" id="GO:0005509">
    <property type="term" value="F:calcium ion binding"/>
    <property type="evidence" value="ECO:0007669"/>
    <property type="project" value="TreeGrafter"/>
</dbReference>
<dbReference type="CDD" id="cd00276">
    <property type="entry name" value="C2B_Synaptotagmin"/>
    <property type="match status" value="1"/>
</dbReference>
<dbReference type="Pfam" id="PF00168">
    <property type="entry name" value="C2"/>
    <property type="match status" value="2"/>
</dbReference>
<dbReference type="GO" id="GO:0070382">
    <property type="term" value="C:exocytic vesicle"/>
    <property type="evidence" value="ECO:0007669"/>
    <property type="project" value="TreeGrafter"/>
</dbReference>
<evidence type="ECO:0000313" key="3">
    <source>
        <dbReference type="EMBL" id="GFG31063.1"/>
    </source>
</evidence>
<name>A0A6L2PET2_COPFO</name>
<organism evidence="3 4">
    <name type="scientific">Coptotermes formosanus</name>
    <name type="common">Formosan subterranean termite</name>
    <dbReference type="NCBI Taxonomy" id="36987"/>
    <lineage>
        <taxon>Eukaryota</taxon>
        <taxon>Metazoa</taxon>
        <taxon>Ecdysozoa</taxon>
        <taxon>Arthropoda</taxon>
        <taxon>Hexapoda</taxon>
        <taxon>Insecta</taxon>
        <taxon>Pterygota</taxon>
        <taxon>Neoptera</taxon>
        <taxon>Polyneoptera</taxon>
        <taxon>Dictyoptera</taxon>
        <taxon>Blattodea</taxon>
        <taxon>Blattoidea</taxon>
        <taxon>Termitoidae</taxon>
        <taxon>Rhinotermitidae</taxon>
        <taxon>Coptotermes</taxon>
    </lineage>
</organism>
<gene>
    <name evidence="3" type="ORF">Cfor_10431</name>
</gene>
<evidence type="ECO:0000256" key="1">
    <source>
        <dbReference type="SAM" id="Phobius"/>
    </source>
</evidence>
<dbReference type="GO" id="GO:0001786">
    <property type="term" value="F:phosphatidylserine binding"/>
    <property type="evidence" value="ECO:0007669"/>
    <property type="project" value="TreeGrafter"/>
</dbReference>
<evidence type="ECO:0000259" key="2">
    <source>
        <dbReference type="PROSITE" id="PS50004"/>
    </source>
</evidence>
<dbReference type="Gene3D" id="2.60.40.150">
    <property type="entry name" value="C2 domain"/>
    <property type="match status" value="2"/>
</dbReference>
<dbReference type="Proteomes" id="UP000502823">
    <property type="component" value="Unassembled WGS sequence"/>
</dbReference>
<accession>A0A6L2PET2</accession>
<dbReference type="SUPFAM" id="SSF49562">
    <property type="entry name" value="C2 domain (Calcium/lipid-binding domain, CaLB)"/>
    <property type="match status" value="2"/>
</dbReference>
<dbReference type="GO" id="GO:0030276">
    <property type="term" value="F:clathrin binding"/>
    <property type="evidence" value="ECO:0007669"/>
    <property type="project" value="TreeGrafter"/>
</dbReference>
<dbReference type="EMBL" id="BLKM01000278">
    <property type="protein sequence ID" value="GFG31063.1"/>
    <property type="molecule type" value="Genomic_DNA"/>
</dbReference>
<proteinExistence type="predicted"/>
<dbReference type="InterPro" id="IPR000008">
    <property type="entry name" value="C2_dom"/>
</dbReference>
<feature type="transmembrane region" description="Helical" evidence="1">
    <location>
        <begin position="12"/>
        <end position="42"/>
    </location>
</feature>
<feature type="domain" description="C2" evidence="2">
    <location>
        <begin position="148"/>
        <end position="279"/>
    </location>
</feature>
<feature type="domain" description="C2" evidence="2">
    <location>
        <begin position="291"/>
        <end position="426"/>
    </location>
</feature>
<dbReference type="GO" id="GO:0005886">
    <property type="term" value="C:plasma membrane"/>
    <property type="evidence" value="ECO:0007669"/>
    <property type="project" value="TreeGrafter"/>
</dbReference>
<keyword evidence="1" id="KW-0812">Transmembrane</keyword>
<dbReference type="GO" id="GO:0000149">
    <property type="term" value="F:SNARE binding"/>
    <property type="evidence" value="ECO:0007669"/>
    <property type="project" value="TreeGrafter"/>
</dbReference>
<keyword evidence="1" id="KW-1133">Transmembrane helix</keyword>
<dbReference type="InterPro" id="IPR035892">
    <property type="entry name" value="C2_domain_sf"/>
</dbReference>
<dbReference type="PANTHER" id="PTHR10024">
    <property type="entry name" value="SYNAPTOTAGMIN"/>
    <property type="match status" value="1"/>
</dbReference>
<reference evidence="4" key="1">
    <citation type="submission" date="2020-01" db="EMBL/GenBank/DDBJ databases">
        <title>Draft genome sequence of the Termite Coptotermes fromosanus.</title>
        <authorList>
            <person name="Itakura S."/>
            <person name="Yosikawa Y."/>
            <person name="Umezawa K."/>
        </authorList>
    </citation>
    <scope>NUCLEOTIDE SEQUENCE [LARGE SCALE GENOMIC DNA]</scope>
</reference>
<dbReference type="SMART" id="SM00239">
    <property type="entry name" value="C2"/>
    <property type="match status" value="2"/>
</dbReference>
<protein>
    <recommendedName>
        <fullName evidence="2">C2 domain-containing protein</fullName>
    </recommendedName>
</protein>
<dbReference type="AlphaFoldDB" id="A0A6L2PET2"/>
<comment type="caution">
    <text evidence="3">The sequence shown here is derived from an EMBL/GenBank/DDBJ whole genome shotgun (WGS) entry which is preliminary data.</text>
</comment>
<dbReference type="InParanoid" id="A0A6L2PET2"/>
<dbReference type="PROSITE" id="PS50004">
    <property type="entry name" value="C2"/>
    <property type="match status" value="2"/>
</dbReference>
<keyword evidence="1" id="KW-0472">Membrane</keyword>
<dbReference type="GO" id="GO:0005544">
    <property type="term" value="F:calcium-dependent phospholipid binding"/>
    <property type="evidence" value="ECO:0007669"/>
    <property type="project" value="TreeGrafter"/>
</dbReference>
<dbReference type="GO" id="GO:0017156">
    <property type="term" value="P:calcium-ion regulated exocytosis"/>
    <property type="evidence" value="ECO:0007669"/>
    <property type="project" value="TreeGrafter"/>
</dbReference>